<protein>
    <submittedName>
        <fullName evidence="1">Uncharacterized protein</fullName>
    </submittedName>
</protein>
<dbReference type="EMBL" id="FQXI01000002">
    <property type="protein sequence ID" value="SHH12536.1"/>
    <property type="molecule type" value="Genomic_DNA"/>
</dbReference>
<organism evidence="1 2">
    <name type="scientific">Anaerosphaera aminiphila DSM 21120</name>
    <dbReference type="NCBI Taxonomy" id="1120995"/>
    <lineage>
        <taxon>Bacteria</taxon>
        <taxon>Bacillati</taxon>
        <taxon>Bacillota</taxon>
        <taxon>Tissierellia</taxon>
        <taxon>Tissierellales</taxon>
        <taxon>Peptoniphilaceae</taxon>
        <taxon>Anaerosphaera</taxon>
    </lineage>
</organism>
<gene>
    <name evidence="1" type="ORF">SAMN02745245_00627</name>
</gene>
<sequence>MNNFVRELFSVETIEHPKLETLSETLEIIQDDYLELLVKNYYVDDEITRNQKISELNEKIKAEFRERLLKFSAEEHKSFNEFYNGVVDYSDENVYVNLKKFTNLGMLFLFTINDGKLYTFKIPDELCVVYEEMLKNS</sequence>
<dbReference type="AlphaFoldDB" id="A0A1M5QFB9"/>
<keyword evidence="2" id="KW-1185">Reference proteome</keyword>
<evidence type="ECO:0000313" key="2">
    <source>
        <dbReference type="Proteomes" id="UP000184032"/>
    </source>
</evidence>
<accession>A0A1M5QFB9</accession>
<reference evidence="1 2" key="1">
    <citation type="submission" date="2016-11" db="EMBL/GenBank/DDBJ databases">
        <authorList>
            <person name="Jaros S."/>
            <person name="Januszkiewicz K."/>
            <person name="Wedrychowicz H."/>
        </authorList>
    </citation>
    <scope>NUCLEOTIDE SEQUENCE [LARGE SCALE GENOMIC DNA]</scope>
    <source>
        <strain evidence="1 2">DSM 21120</strain>
    </source>
</reference>
<proteinExistence type="predicted"/>
<dbReference type="RefSeq" id="WP_073183671.1">
    <property type="nucleotide sequence ID" value="NZ_FQXI01000002.1"/>
</dbReference>
<name>A0A1M5QFB9_9FIRM</name>
<dbReference type="OrthoDB" id="1697397at2"/>
<dbReference type="Proteomes" id="UP000184032">
    <property type="component" value="Unassembled WGS sequence"/>
</dbReference>
<evidence type="ECO:0000313" key="1">
    <source>
        <dbReference type="EMBL" id="SHH12536.1"/>
    </source>
</evidence>